<dbReference type="SUPFAM" id="SSF141734">
    <property type="entry name" value="HisI-like"/>
    <property type="match status" value="1"/>
</dbReference>
<dbReference type="GO" id="GO:0004636">
    <property type="term" value="F:phosphoribosyl-ATP diphosphatase activity"/>
    <property type="evidence" value="ECO:0007669"/>
    <property type="project" value="UniProtKB-UniRule"/>
</dbReference>
<reference evidence="19 20" key="1">
    <citation type="submission" date="2013-01" db="EMBL/GenBank/DDBJ databases">
        <title>The Genome Sequence of Clostridium clostridioforme 90A8.</title>
        <authorList>
            <consortium name="The Broad Institute Genome Sequencing Platform"/>
            <person name="Earl A."/>
            <person name="Ward D."/>
            <person name="Feldgarden M."/>
            <person name="Gevers D."/>
            <person name="Courvalin P."/>
            <person name="Lambert T."/>
            <person name="Walker B."/>
            <person name="Young S.K."/>
            <person name="Zeng Q."/>
            <person name="Gargeya S."/>
            <person name="Fitzgerald M."/>
            <person name="Haas B."/>
            <person name="Abouelleil A."/>
            <person name="Alvarado L."/>
            <person name="Arachchi H.M."/>
            <person name="Berlin A.M."/>
            <person name="Chapman S.B."/>
            <person name="Dewar J."/>
            <person name="Goldberg J."/>
            <person name="Griggs A."/>
            <person name="Gujja S."/>
            <person name="Hansen M."/>
            <person name="Howarth C."/>
            <person name="Imamovic A."/>
            <person name="Larimer J."/>
            <person name="McCowan C."/>
            <person name="Murphy C."/>
            <person name="Neiman D."/>
            <person name="Pearson M."/>
            <person name="Priest M."/>
            <person name="Roberts A."/>
            <person name="Saif S."/>
            <person name="Shea T."/>
            <person name="Sisk P."/>
            <person name="Sykes S."/>
            <person name="Wortman J."/>
            <person name="Nusbaum C."/>
            <person name="Birren B."/>
        </authorList>
    </citation>
    <scope>NUCLEOTIDE SEQUENCE [LARGE SCALE GENOMIC DNA]</scope>
    <source>
        <strain evidence="19 20">90A8</strain>
    </source>
</reference>
<dbReference type="PATRIC" id="fig|999408.3.peg.1712"/>
<evidence type="ECO:0000256" key="16">
    <source>
        <dbReference type="HAMAP-Rule" id="MF_01019"/>
    </source>
</evidence>
<feature type="region of interest" description="Phosphoribosyl-ATP pyrophosphohydrolase" evidence="16">
    <location>
        <begin position="351"/>
        <end position="437"/>
    </location>
</feature>
<name>A0A0E2HRG9_9FIRM</name>
<comment type="caution">
    <text evidence="19">The sequence shown here is derived from an EMBL/GenBank/DDBJ whole genome shotgun (WGS) entry which is preliminary data.</text>
</comment>
<dbReference type="InterPro" id="IPR006062">
    <property type="entry name" value="His_biosynth"/>
</dbReference>
<dbReference type="InterPro" id="IPR026660">
    <property type="entry name" value="PRA-CH"/>
</dbReference>
<dbReference type="Gene3D" id="1.10.287.1080">
    <property type="entry name" value="MazG-like"/>
    <property type="match status" value="1"/>
</dbReference>
<dbReference type="PANTHER" id="PTHR42945:SF1">
    <property type="entry name" value="HISTIDINE BIOSYNTHESIS BIFUNCTIONAL PROTEIN HIS7"/>
    <property type="match status" value="1"/>
</dbReference>
<dbReference type="CDD" id="cd11534">
    <property type="entry name" value="NTP-PPase_HisIE_like"/>
    <property type="match status" value="1"/>
</dbReference>
<dbReference type="HAMAP" id="MF_01021">
    <property type="entry name" value="HisI"/>
    <property type="match status" value="1"/>
</dbReference>
<dbReference type="NCBIfam" id="NF002747">
    <property type="entry name" value="PRK02759.1"/>
    <property type="match status" value="1"/>
</dbReference>
<sequence>MTDCKKLIMGFGYRNGKAFSWNGKLEYEGRLKDLARTACDNGADEIFICDRSFSDEDHEAVIGAIKETARTVDEPILAGGRIRRLEDVKKYLYAGASAVFLDVSYEDNVDMMKEAADRFGSEKIYAYMPDLSYLNRVEEYIQLGASMMICRASGPVPTLAELGEIGEISCTSLIFCGGHESVQEMAGDLKLSLGCHQVEGAVLTLAEDDLNKVMELKQILKGAGIVTDTFESSLEWKNFKLGGDGLIPVIVQDYKTMEVLMMAYMNEESFQATLASGRMTYFSRSRQKLWLKGETSGHFQYVKSLKIDCDNDTILAAVKQVGAACHTGSRSCFFTTLAEKEYKETNPLKVFEEVFGVILDRKEHPKEGSYTNYLFDKGIDKILKKLGEEATEIVIAAKNPNPEEIKYEISDFLYHMMVLMADRGITWEEITEELANR</sequence>
<evidence type="ECO:0000256" key="6">
    <source>
        <dbReference type="ARBA" id="ARBA00007731"/>
    </source>
</evidence>
<protein>
    <recommendedName>
        <fullName evidence="16">Histidine biosynthesis bifunctional protein HisIE</fullName>
    </recommendedName>
    <domain>
        <recommendedName>
            <fullName evidence="16">Phosphoribosyl-AMP cyclohydrolase</fullName>
            <shortName evidence="16">PRA-CH</shortName>
            <ecNumber evidence="16">3.5.4.19</ecNumber>
        </recommendedName>
    </domain>
    <domain>
        <recommendedName>
            <fullName evidence="16">Phosphoribosyl-ATP pyrophosphatase</fullName>
            <shortName evidence="16">PRA-PH</shortName>
            <ecNumber evidence="16">3.6.1.31</ecNumber>
        </recommendedName>
    </domain>
</protein>
<dbReference type="Proteomes" id="UP000013085">
    <property type="component" value="Unassembled WGS sequence"/>
</dbReference>
<dbReference type="RefSeq" id="WP_002583533.1">
    <property type="nucleotide sequence ID" value="NZ_KB851018.1"/>
</dbReference>
<comment type="similarity">
    <text evidence="7 16">In the N-terminal section; belongs to the PRA-CH family.</text>
</comment>
<comment type="similarity">
    <text evidence="6 16">In the C-terminal section; belongs to the PRA-PH family.</text>
</comment>
<evidence type="ECO:0000256" key="10">
    <source>
        <dbReference type="ARBA" id="ARBA00022605"/>
    </source>
</evidence>
<dbReference type="InterPro" id="IPR002496">
    <property type="entry name" value="PRib_AMP_CycHydrolase_dom"/>
</dbReference>
<dbReference type="AlphaFoldDB" id="A0A0E2HRG9"/>
<dbReference type="FunFam" id="3.10.20.810:FF:000001">
    <property type="entry name" value="Histidine biosynthesis bifunctional protein HisIE"/>
    <property type="match status" value="1"/>
</dbReference>
<evidence type="ECO:0000256" key="9">
    <source>
        <dbReference type="ARBA" id="ARBA00022490"/>
    </source>
</evidence>
<dbReference type="GO" id="GO:0005737">
    <property type="term" value="C:cytoplasm"/>
    <property type="evidence" value="ECO:0007669"/>
    <property type="project" value="UniProtKB-SubCell"/>
</dbReference>
<keyword evidence="15 16" id="KW-0511">Multifunctional enzyme</keyword>
<gene>
    <name evidence="16" type="primary">hisI</name>
    <name evidence="16" type="synonym">hisIE</name>
    <name evidence="19" type="ORF">HMPREF1090_01591</name>
</gene>
<dbReference type="InterPro" id="IPR008179">
    <property type="entry name" value="HisE"/>
</dbReference>
<keyword evidence="9 16" id="KW-0963">Cytoplasm</keyword>
<dbReference type="InterPro" id="IPR013785">
    <property type="entry name" value="Aldolase_TIM"/>
</dbReference>
<dbReference type="InterPro" id="IPR021130">
    <property type="entry name" value="PRib-ATP_PPHydrolase-like"/>
</dbReference>
<dbReference type="UniPathway" id="UPA00031">
    <property type="reaction ID" value="UER00007"/>
</dbReference>
<evidence type="ECO:0000256" key="14">
    <source>
        <dbReference type="ARBA" id="ARBA00023102"/>
    </source>
</evidence>
<dbReference type="Gene3D" id="3.20.20.70">
    <property type="entry name" value="Aldolase class I"/>
    <property type="match status" value="1"/>
</dbReference>
<dbReference type="Pfam" id="PF01502">
    <property type="entry name" value="PRA-CH"/>
    <property type="match status" value="1"/>
</dbReference>
<dbReference type="InterPro" id="IPR038019">
    <property type="entry name" value="PRib_AMP_CycHydrolase_sf"/>
</dbReference>
<keyword evidence="12 16" id="KW-0378">Hydrolase</keyword>
<evidence type="ECO:0000313" key="19">
    <source>
        <dbReference type="EMBL" id="ENZ17641.1"/>
    </source>
</evidence>
<dbReference type="GO" id="GO:0004635">
    <property type="term" value="F:phosphoribosyl-AMP cyclohydrolase activity"/>
    <property type="evidence" value="ECO:0007669"/>
    <property type="project" value="UniProtKB-UniRule"/>
</dbReference>
<comment type="pathway">
    <text evidence="4 16">Amino-acid biosynthesis; L-histidine biosynthesis; L-histidine from 5-phospho-alpha-D-ribose 1-diphosphate: step 3/9.</text>
</comment>
<evidence type="ECO:0000256" key="4">
    <source>
        <dbReference type="ARBA" id="ARBA00005169"/>
    </source>
</evidence>
<evidence type="ECO:0000256" key="1">
    <source>
        <dbReference type="ARBA" id="ARBA00000024"/>
    </source>
</evidence>
<dbReference type="EMBL" id="AGYR01000013">
    <property type="protein sequence ID" value="ENZ17641.1"/>
    <property type="molecule type" value="Genomic_DNA"/>
</dbReference>
<dbReference type="Pfam" id="PF01503">
    <property type="entry name" value="PRA-PH"/>
    <property type="match status" value="1"/>
</dbReference>
<dbReference type="Gene3D" id="3.10.20.810">
    <property type="entry name" value="Phosphoribosyl-AMP cyclohydrolase"/>
    <property type="match status" value="1"/>
</dbReference>
<dbReference type="HOGENOM" id="CLU_048577_3_1_9"/>
<comment type="subcellular location">
    <subcellularLocation>
        <location evidence="3 16">Cytoplasm</location>
    </subcellularLocation>
</comment>
<comment type="similarity">
    <text evidence="8 17">Belongs to the HisA/HisF family.</text>
</comment>
<proteinExistence type="inferred from homology"/>
<dbReference type="SUPFAM" id="SSF101386">
    <property type="entry name" value="all-alpha NTP pyrophosphatases"/>
    <property type="match status" value="1"/>
</dbReference>
<dbReference type="NCBIfam" id="NF000768">
    <property type="entry name" value="PRK00051.1"/>
    <property type="match status" value="1"/>
</dbReference>
<dbReference type="HAMAP" id="MF_01020">
    <property type="entry name" value="HisE"/>
    <property type="match status" value="1"/>
</dbReference>
<accession>A0A0E2HRG9</accession>
<evidence type="ECO:0000259" key="18">
    <source>
        <dbReference type="Pfam" id="PF01502"/>
    </source>
</evidence>
<dbReference type="SUPFAM" id="SSF51366">
    <property type="entry name" value="Ribulose-phoshate binding barrel"/>
    <property type="match status" value="1"/>
</dbReference>
<evidence type="ECO:0000313" key="20">
    <source>
        <dbReference type="Proteomes" id="UP000013085"/>
    </source>
</evidence>
<dbReference type="InterPro" id="IPR023019">
    <property type="entry name" value="His_synth_HisIE"/>
</dbReference>
<evidence type="ECO:0000256" key="2">
    <source>
        <dbReference type="ARBA" id="ARBA00001460"/>
    </source>
</evidence>
<keyword evidence="14 16" id="KW-0368">Histidine biosynthesis</keyword>
<organism evidence="19 20">
    <name type="scientific">[Clostridium] clostridioforme 90A8</name>
    <dbReference type="NCBI Taxonomy" id="999408"/>
    <lineage>
        <taxon>Bacteria</taxon>
        <taxon>Bacillati</taxon>
        <taxon>Bacillota</taxon>
        <taxon>Clostridia</taxon>
        <taxon>Lachnospirales</taxon>
        <taxon>Lachnospiraceae</taxon>
        <taxon>Enterocloster</taxon>
    </lineage>
</organism>
<keyword evidence="10 16" id="KW-0028">Amino-acid biosynthesis</keyword>
<evidence type="ECO:0000256" key="3">
    <source>
        <dbReference type="ARBA" id="ARBA00004496"/>
    </source>
</evidence>
<evidence type="ECO:0000256" key="7">
    <source>
        <dbReference type="ARBA" id="ARBA00008299"/>
    </source>
</evidence>
<dbReference type="GO" id="GO:0005524">
    <property type="term" value="F:ATP binding"/>
    <property type="evidence" value="ECO:0007669"/>
    <property type="project" value="UniProtKB-KW"/>
</dbReference>
<evidence type="ECO:0000256" key="5">
    <source>
        <dbReference type="ARBA" id="ARBA00005204"/>
    </source>
</evidence>
<dbReference type="GeneID" id="57959925"/>
<comment type="pathway">
    <text evidence="5 16">Amino-acid biosynthesis; L-histidine biosynthesis; L-histidine from 5-phospho-alpha-D-ribose 1-diphosphate: step 2/9.</text>
</comment>
<dbReference type="InterPro" id="IPR011060">
    <property type="entry name" value="RibuloseP-bd_barrel"/>
</dbReference>
<keyword evidence="11 16" id="KW-0547">Nucleotide-binding</keyword>
<dbReference type="PANTHER" id="PTHR42945">
    <property type="entry name" value="HISTIDINE BIOSYNTHESIS BIFUNCTIONAL PROTEIN"/>
    <property type="match status" value="1"/>
</dbReference>
<evidence type="ECO:0000256" key="12">
    <source>
        <dbReference type="ARBA" id="ARBA00022801"/>
    </source>
</evidence>
<evidence type="ECO:0000256" key="13">
    <source>
        <dbReference type="ARBA" id="ARBA00022840"/>
    </source>
</evidence>
<comment type="catalytic activity">
    <reaction evidence="2 16">
        <text>1-(5-phospho-beta-D-ribosyl)-ATP + H2O = 1-(5-phospho-beta-D-ribosyl)-5'-AMP + diphosphate + H(+)</text>
        <dbReference type="Rhea" id="RHEA:22828"/>
        <dbReference type="ChEBI" id="CHEBI:15377"/>
        <dbReference type="ChEBI" id="CHEBI:15378"/>
        <dbReference type="ChEBI" id="CHEBI:33019"/>
        <dbReference type="ChEBI" id="CHEBI:59457"/>
        <dbReference type="ChEBI" id="CHEBI:73183"/>
        <dbReference type="EC" id="3.6.1.31"/>
    </reaction>
</comment>
<keyword evidence="13 16" id="KW-0067">ATP-binding</keyword>
<feature type="region of interest" description="Phosphoribosyl-AMP cyclohydrolase" evidence="16">
    <location>
        <begin position="1"/>
        <end position="350"/>
    </location>
</feature>
<dbReference type="EC" id="3.5.4.19" evidence="16"/>
<evidence type="ECO:0000256" key="11">
    <source>
        <dbReference type="ARBA" id="ARBA00022741"/>
    </source>
</evidence>
<evidence type="ECO:0000256" key="15">
    <source>
        <dbReference type="ARBA" id="ARBA00023268"/>
    </source>
</evidence>
<evidence type="ECO:0000256" key="17">
    <source>
        <dbReference type="RuleBase" id="RU003657"/>
    </source>
</evidence>
<feature type="domain" description="Phosphoribosyl-AMP cyclohydrolase" evidence="18">
    <location>
        <begin position="261"/>
        <end position="334"/>
    </location>
</feature>
<dbReference type="NCBIfam" id="TIGR03188">
    <property type="entry name" value="histidine_hisI"/>
    <property type="match status" value="1"/>
</dbReference>
<dbReference type="EC" id="3.6.1.31" evidence="16"/>
<comment type="catalytic activity">
    <reaction evidence="1 16">
        <text>1-(5-phospho-beta-D-ribosyl)-5'-AMP + H2O = 1-(5-phospho-beta-D-ribosyl)-5-[(5-phospho-beta-D-ribosylamino)methylideneamino]imidazole-4-carboxamide</text>
        <dbReference type="Rhea" id="RHEA:20049"/>
        <dbReference type="ChEBI" id="CHEBI:15377"/>
        <dbReference type="ChEBI" id="CHEBI:58435"/>
        <dbReference type="ChEBI" id="CHEBI:59457"/>
        <dbReference type="EC" id="3.5.4.19"/>
    </reaction>
</comment>
<dbReference type="Pfam" id="PF00977">
    <property type="entry name" value="His_biosynth"/>
    <property type="match status" value="1"/>
</dbReference>
<dbReference type="HAMAP" id="MF_01019">
    <property type="entry name" value="HisIE"/>
    <property type="match status" value="1"/>
</dbReference>
<evidence type="ECO:0000256" key="8">
    <source>
        <dbReference type="ARBA" id="ARBA00009667"/>
    </source>
</evidence>
<dbReference type="GO" id="GO:0000105">
    <property type="term" value="P:L-histidine biosynthetic process"/>
    <property type="evidence" value="ECO:0007669"/>
    <property type="project" value="UniProtKB-UniRule"/>
</dbReference>